<evidence type="ECO:0000256" key="10">
    <source>
        <dbReference type="PROSITE-ProRule" id="PRU01360"/>
    </source>
</evidence>
<evidence type="ECO:0000256" key="5">
    <source>
        <dbReference type="ARBA" id="ARBA00022729"/>
    </source>
</evidence>
<evidence type="ECO:0000313" key="15">
    <source>
        <dbReference type="Proteomes" id="UP001305521"/>
    </source>
</evidence>
<evidence type="ECO:0000259" key="12">
    <source>
        <dbReference type="Pfam" id="PF00593"/>
    </source>
</evidence>
<gene>
    <name evidence="14" type="ORF">R9Z33_15525</name>
</gene>
<evidence type="ECO:0000256" key="2">
    <source>
        <dbReference type="ARBA" id="ARBA00022448"/>
    </source>
</evidence>
<dbReference type="RefSeq" id="WP_318647487.1">
    <property type="nucleotide sequence ID" value="NZ_CP137852.1"/>
</dbReference>
<protein>
    <submittedName>
        <fullName evidence="14">TonB-dependent receptor</fullName>
    </submittedName>
</protein>
<dbReference type="InterPro" id="IPR039426">
    <property type="entry name" value="TonB-dep_rcpt-like"/>
</dbReference>
<dbReference type="InterPro" id="IPR012910">
    <property type="entry name" value="Plug_dom"/>
</dbReference>
<sequence length="684" mass="74673">MLLLVLPVQARAVEAEIEDVVVNSARHVTARESIPASTGASTTTMDRETIERMPQGNAASLNQILLQAPGVVQEAQGDLHVRGDHRNLQYRINGVTLPEAISGFGQMFDARALRSVSLLTGALPAQYGYRTAGIVELTLRSGITDPGGSVGIYGGSFGTVQPALAYGGAIGPFEYFLTGNYLQSQRGFENPTAARDSINNDTQQIRGIANFGYQLDDFTRIAVIGATNQSRYQVPNVPGQPPQFTAFGQELYESAALRARQWQRSSFGVLAVQHARDTWDLQVAGFLRQSSINYLPDLVGEMIFNGAAAETRKRNTTMGLQVDGVWRAATNHTIRMGLYASRDVTQNVSNSTVLPLGADGAALDQPFTIQERGRIQGQLYGLYAQDEWRITDALTFNYGARFDVMRQQVEASQLSPRANLVWRASEATTLSIGYARYFTPPPSELLTAPALALYANTTLAPEVPIASAPRPERANYYNIAIRQQLAPNWQVGADAFYRDVQDMQDLGQFGSAYIFSPYNYRVGRVYGVELTTSYRDGPWLAYANLTLSRSEGRGLVSNQYFWSAAELAQVESKFVRTDHDQLITGSAGVSWRGWEGGTLSGTLVYGSGMRRGFANSESVTPYATVNLGLAQQFTTVDGGTWTARLDLVNLADRSYQLRDGTGIGVGAPQYGMRRGIFAGLSRAL</sequence>
<dbReference type="EMBL" id="CP137852">
    <property type="protein sequence ID" value="WPB83512.1"/>
    <property type="molecule type" value="Genomic_DNA"/>
</dbReference>
<keyword evidence="7 10" id="KW-0472">Membrane</keyword>
<dbReference type="PANTHER" id="PTHR30069:SF29">
    <property type="entry name" value="HEMOGLOBIN AND HEMOGLOBIN-HAPTOGLOBIN-BINDING PROTEIN 1-RELATED"/>
    <property type="match status" value="1"/>
</dbReference>
<dbReference type="InterPro" id="IPR000531">
    <property type="entry name" value="Beta-barrel_TonB"/>
</dbReference>
<evidence type="ECO:0000256" key="6">
    <source>
        <dbReference type="ARBA" id="ARBA00023077"/>
    </source>
</evidence>
<dbReference type="SUPFAM" id="SSF56935">
    <property type="entry name" value="Porins"/>
    <property type="match status" value="1"/>
</dbReference>
<evidence type="ECO:0000313" key="14">
    <source>
        <dbReference type="EMBL" id="WPB83512.1"/>
    </source>
</evidence>
<dbReference type="Pfam" id="PF07715">
    <property type="entry name" value="Plug"/>
    <property type="match status" value="1"/>
</dbReference>
<keyword evidence="4 10" id="KW-0812">Transmembrane</keyword>
<proteinExistence type="inferred from homology"/>
<dbReference type="Gene3D" id="2.170.130.10">
    <property type="entry name" value="TonB-dependent receptor, plug domain"/>
    <property type="match status" value="1"/>
</dbReference>
<evidence type="ECO:0000256" key="3">
    <source>
        <dbReference type="ARBA" id="ARBA00022452"/>
    </source>
</evidence>
<dbReference type="Proteomes" id="UP001305521">
    <property type="component" value="Chromosome"/>
</dbReference>
<keyword evidence="9 10" id="KW-0998">Cell outer membrane</keyword>
<accession>A0ABZ0PDG3</accession>
<dbReference type="InterPro" id="IPR037066">
    <property type="entry name" value="Plug_dom_sf"/>
</dbReference>
<keyword evidence="3 10" id="KW-1134">Transmembrane beta strand</keyword>
<evidence type="ECO:0000256" key="9">
    <source>
        <dbReference type="ARBA" id="ARBA00023237"/>
    </source>
</evidence>
<keyword evidence="15" id="KW-1185">Reference proteome</keyword>
<keyword evidence="5" id="KW-0732">Signal</keyword>
<evidence type="ECO:0000256" key="8">
    <source>
        <dbReference type="ARBA" id="ARBA00023170"/>
    </source>
</evidence>
<feature type="domain" description="TonB-dependent receptor-like beta-barrel" evidence="12">
    <location>
        <begin position="210"/>
        <end position="650"/>
    </location>
</feature>
<reference evidence="14 15" key="1">
    <citation type="submission" date="2023-11" db="EMBL/GenBank/DDBJ databases">
        <title>Arctic aerobic anoxygenic photoheterotroph Sediminicoccus rosea KRV36 adapts its photosynthesis to long days of polar summer.</title>
        <authorList>
            <person name="Tomasch J."/>
            <person name="Kopejtka K."/>
            <person name="Bily T."/>
            <person name="Gardiner A.T."/>
            <person name="Gardian Z."/>
            <person name="Shivaramu S."/>
            <person name="Koblizek M."/>
            <person name="Engelhardt F."/>
            <person name="Kaftan D."/>
        </authorList>
    </citation>
    <scope>NUCLEOTIDE SEQUENCE [LARGE SCALE GENOMIC DNA]</scope>
    <source>
        <strain evidence="14 15">R-30</strain>
    </source>
</reference>
<evidence type="ECO:0000256" key="11">
    <source>
        <dbReference type="RuleBase" id="RU003357"/>
    </source>
</evidence>
<name>A0ABZ0PDG3_9PROT</name>
<evidence type="ECO:0000256" key="7">
    <source>
        <dbReference type="ARBA" id="ARBA00023136"/>
    </source>
</evidence>
<dbReference type="PANTHER" id="PTHR30069">
    <property type="entry name" value="TONB-DEPENDENT OUTER MEMBRANE RECEPTOR"/>
    <property type="match status" value="1"/>
</dbReference>
<organism evidence="14 15">
    <name type="scientific">Sediminicoccus rosea</name>
    <dbReference type="NCBI Taxonomy" id="1225128"/>
    <lineage>
        <taxon>Bacteria</taxon>
        <taxon>Pseudomonadati</taxon>
        <taxon>Pseudomonadota</taxon>
        <taxon>Alphaproteobacteria</taxon>
        <taxon>Acetobacterales</taxon>
        <taxon>Roseomonadaceae</taxon>
        <taxon>Sediminicoccus</taxon>
    </lineage>
</organism>
<keyword evidence="2 10" id="KW-0813">Transport</keyword>
<evidence type="ECO:0000256" key="1">
    <source>
        <dbReference type="ARBA" id="ARBA00004571"/>
    </source>
</evidence>
<dbReference type="Pfam" id="PF00593">
    <property type="entry name" value="TonB_dep_Rec_b-barrel"/>
    <property type="match status" value="1"/>
</dbReference>
<dbReference type="Gene3D" id="2.40.170.20">
    <property type="entry name" value="TonB-dependent receptor, beta-barrel domain"/>
    <property type="match status" value="1"/>
</dbReference>
<keyword evidence="8 14" id="KW-0675">Receptor</keyword>
<keyword evidence="6 11" id="KW-0798">TonB box</keyword>
<dbReference type="PROSITE" id="PS52016">
    <property type="entry name" value="TONB_DEPENDENT_REC_3"/>
    <property type="match status" value="1"/>
</dbReference>
<comment type="subcellular location">
    <subcellularLocation>
        <location evidence="1 10">Cell outer membrane</location>
        <topology evidence="1 10">Multi-pass membrane protein</topology>
    </subcellularLocation>
</comment>
<comment type="similarity">
    <text evidence="10 11">Belongs to the TonB-dependent receptor family.</text>
</comment>
<evidence type="ECO:0000259" key="13">
    <source>
        <dbReference type="Pfam" id="PF07715"/>
    </source>
</evidence>
<dbReference type="InterPro" id="IPR036942">
    <property type="entry name" value="Beta-barrel_TonB_sf"/>
</dbReference>
<feature type="domain" description="TonB-dependent receptor plug" evidence="13">
    <location>
        <begin position="37"/>
        <end position="133"/>
    </location>
</feature>
<evidence type="ECO:0000256" key="4">
    <source>
        <dbReference type="ARBA" id="ARBA00022692"/>
    </source>
</evidence>